<organism evidence="1 2">
    <name type="scientific">Sphingomonas spermidinifaciens</name>
    <dbReference type="NCBI Taxonomy" id="1141889"/>
    <lineage>
        <taxon>Bacteria</taxon>
        <taxon>Pseudomonadati</taxon>
        <taxon>Pseudomonadota</taxon>
        <taxon>Alphaproteobacteria</taxon>
        <taxon>Sphingomonadales</taxon>
        <taxon>Sphingomonadaceae</taxon>
        <taxon>Sphingomonas</taxon>
    </lineage>
</organism>
<keyword evidence="2" id="KW-1185">Reference proteome</keyword>
<dbReference type="OrthoDB" id="8478788at2"/>
<gene>
    <name evidence="1" type="ORF">COC42_10705</name>
</gene>
<accession>A0A2A4B0L2</accession>
<dbReference type="RefSeq" id="WP_096343339.1">
    <property type="nucleotide sequence ID" value="NZ_NWMW01000002.1"/>
</dbReference>
<dbReference type="Gene3D" id="1.10.3230.30">
    <property type="entry name" value="Phage gp6-like head-tail connector protein"/>
    <property type="match status" value="1"/>
</dbReference>
<reference evidence="1 2" key="1">
    <citation type="submission" date="2017-09" db="EMBL/GenBank/DDBJ databases">
        <title>Sphingomonas spermidinifaciens 9NM-10, whole genome shotgun sequence.</title>
        <authorList>
            <person name="Feng G."/>
            <person name="Zhu H."/>
        </authorList>
    </citation>
    <scope>NUCLEOTIDE SEQUENCE [LARGE SCALE GENOMIC DNA]</scope>
    <source>
        <strain evidence="1 2">9NM-10</strain>
    </source>
</reference>
<sequence>MEEADRAAGVAAVRALLRIGSEAEDGLIGALVSEAFDLAERFTGQVLIARSISERIAADGTWRRLVATPVRSIAEVSADGAPLTAEVYAVDIDADGDGWVRVSGAARVVTVALQAGLASDWASLPSAIQGGIVRLAAYRFDAREAGEAPPAAVSALWRPYRRLRLAEARA</sequence>
<dbReference type="Proteomes" id="UP000218366">
    <property type="component" value="Unassembled WGS sequence"/>
</dbReference>
<dbReference type="InterPro" id="IPR011738">
    <property type="entry name" value="Phage_CHP"/>
</dbReference>
<dbReference type="AlphaFoldDB" id="A0A2A4B0L2"/>
<name>A0A2A4B0L2_9SPHN</name>
<dbReference type="EMBL" id="NWMW01000002">
    <property type="protein sequence ID" value="PCD01961.1"/>
    <property type="molecule type" value="Genomic_DNA"/>
</dbReference>
<protein>
    <recommendedName>
        <fullName evidence="3">Phage gp6-like head-tail connector protein</fullName>
    </recommendedName>
</protein>
<dbReference type="NCBIfam" id="TIGR02215">
    <property type="entry name" value="phage_chp_gp8"/>
    <property type="match status" value="1"/>
</dbReference>
<comment type="caution">
    <text evidence="1">The sequence shown here is derived from an EMBL/GenBank/DDBJ whole genome shotgun (WGS) entry which is preliminary data.</text>
</comment>
<evidence type="ECO:0000313" key="1">
    <source>
        <dbReference type="EMBL" id="PCD01961.1"/>
    </source>
</evidence>
<evidence type="ECO:0000313" key="2">
    <source>
        <dbReference type="Proteomes" id="UP000218366"/>
    </source>
</evidence>
<evidence type="ECO:0008006" key="3">
    <source>
        <dbReference type="Google" id="ProtNLM"/>
    </source>
</evidence>
<proteinExistence type="predicted"/>